<organism evidence="1 2">
    <name type="scientific">Mikania micrantha</name>
    <name type="common">bitter vine</name>
    <dbReference type="NCBI Taxonomy" id="192012"/>
    <lineage>
        <taxon>Eukaryota</taxon>
        <taxon>Viridiplantae</taxon>
        <taxon>Streptophyta</taxon>
        <taxon>Embryophyta</taxon>
        <taxon>Tracheophyta</taxon>
        <taxon>Spermatophyta</taxon>
        <taxon>Magnoliopsida</taxon>
        <taxon>eudicotyledons</taxon>
        <taxon>Gunneridae</taxon>
        <taxon>Pentapetalae</taxon>
        <taxon>asterids</taxon>
        <taxon>campanulids</taxon>
        <taxon>Asterales</taxon>
        <taxon>Asteraceae</taxon>
        <taxon>Asteroideae</taxon>
        <taxon>Heliantheae alliance</taxon>
        <taxon>Eupatorieae</taxon>
        <taxon>Mikania</taxon>
    </lineage>
</organism>
<dbReference type="EMBL" id="SZYD01000019">
    <property type="protein sequence ID" value="KAD2393694.1"/>
    <property type="molecule type" value="Genomic_DNA"/>
</dbReference>
<accession>A0A5N6LNF1</accession>
<comment type="caution">
    <text evidence="1">The sequence shown here is derived from an EMBL/GenBank/DDBJ whole genome shotgun (WGS) entry which is preliminary data.</text>
</comment>
<keyword evidence="2" id="KW-1185">Reference proteome</keyword>
<proteinExistence type="predicted"/>
<evidence type="ECO:0000313" key="1">
    <source>
        <dbReference type="EMBL" id="KAD2393694.1"/>
    </source>
</evidence>
<sequence>MQTTSKQGLEQDGVGCSLDLQDLQNLPWIALRNLIRGSYTIGARSCKVLQYSTFGLGRLSKLPFSAKSQKLTRGVRHGRAQVVMAGTTSTWPGTALLWPGTG</sequence>
<reference evidence="1 2" key="1">
    <citation type="submission" date="2019-05" db="EMBL/GenBank/DDBJ databases">
        <title>Mikania micrantha, genome provides insights into the molecular mechanism of rapid growth.</title>
        <authorList>
            <person name="Liu B."/>
        </authorList>
    </citation>
    <scope>NUCLEOTIDE SEQUENCE [LARGE SCALE GENOMIC DNA]</scope>
    <source>
        <strain evidence="1">NLD-2019</strain>
        <tissue evidence="1">Leaf</tissue>
    </source>
</reference>
<name>A0A5N6LNF1_9ASTR</name>
<evidence type="ECO:0000313" key="2">
    <source>
        <dbReference type="Proteomes" id="UP000326396"/>
    </source>
</evidence>
<protein>
    <submittedName>
        <fullName evidence="1">Uncharacterized protein</fullName>
    </submittedName>
</protein>
<dbReference type="Proteomes" id="UP000326396">
    <property type="component" value="Linkage Group LG9"/>
</dbReference>
<dbReference type="AlphaFoldDB" id="A0A5N6LNF1"/>
<gene>
    <name evidence="1" type="ORF">E3N88_40671</name>
</gene>